<evidence type="ECO:0000256" key="3">
    <source>
        <dbReference type="ARBA" id="ARBA00022768"/>
    </source>
</evidence>
<sequence length="150" mass="16486">MQITITTIKELRDLTGAGVADCRKALEEVCGDIKKAQEILIREASVKAVKKSEREIKNGLVISYLHQGGKIGVLVKMGCETDFVAKTNDFMDLGKEVAMQVAAMDPSDVADLLDQDYIRDSSKKIKDLVNDVIAKTGENCSVVEFSRFCI</sequence>
<dbReference type="CDD" id="cd14275">
    <property type="entry name" value="UBA_EF-Ts"/>
    <property type="match status" value="1"/>
</dbReference>
<dbReference type="GO" id="GO:0003746">
    <property type="term" value="F:translation elongation factor activity"/>
    <property type="evidence" value="ECO:0007669"/>
    <property type="project" value="UniProtKB-UniRule"/>
</dbReference>
<keyword evidence="5" id="KW-0963">Cytoplasm</keyword>
<evidence type="ECO:0000259" key="6">
    <source>
        <dbReference type="Pfam" id="PF00889"/>
    </source>
</evidence>
<evidence type="ECO:0000313" key="8">
    <source>
        <dbReference type="Proteomes" id="UP000230340"/>
    </source>
</evidence>
<reference evidence="8" key="1">
    <citation type="submission" date="2017-09" db="EMBL/GenBank/DDBJ databases">
        <title>Depth-based differentiation of microbial function through sediment-hosted aquifers and enrichment of novel symbionts in the deep terrestrial subsurface.</title>
        <authorList>
            <person name="Probst A.J."/>
            <person name="Ladd B."/>
            <person name="Jarett J.K."/>
            <person name="Geller-Mcgrath D.E."/>
            <person name="Sieber C.M.K."/>
            <person name="Emerson J.B."/>
            <person name="Anantharaman K."/>
            <person name="Thomas B.C."/>
            <person name="Malmstrom R."/>
            <person name="Stieglmeier M."/>
            <person name="Klingl A."/>
            <person name="Woyke T."/>
            <person name="Ryan C.M."/>
            <person name="Banfield J.F."/>
        </authorList>
    </citation>
    <scope>NUCLEOTIDE SEQUENCE [LARGE SCALE GENOMIC DNA]</scope>
</reference>
<gene>
    <name evidence="5" type="primary">tsf</name>
    <name evidence="7" type="ORF">COT49_00920</name>
</gene>
<feature type="region of interest" description="Involved in Mg(2+) ion dislocation from EF-Tu" evidence="5">
    <location>
        <begin position="81"/>
        <end position="84"/>
    </location>
</feature>
<evidence type="ECO:0000256" key="2">
    <source>
        <dbReference type="ARBA" id="ARBA00016956"/>
    </source>
</evidence>
<protein>
    <recommendedName>
        <fullName evidence="2 5">Elongation factor Ts</fullName>
        <shortName evidence="5">EF-Ts</shortName>
    </recommendedName>
</protein>
<proteinExistence type="inferred from homology"/>
<dbReference type="AlphaFoldDB" id="A0A2H0XGK3"/>
<evidence type="ECO:0000313" key="7">
    <source>
        <dbReference type="EMBL" id="PIS23279.1"/>
    </source>
</evidence>
<comment type="subcellular location">
    <subcellularLocation>
        <location evidence="5">Cytoplasm</location>
    </subcellularLocation>
</comment>
<dbReference type="Gene3D" id="3.30.479.20">
    <property type="entry name" value="Elongation factor Ts, dimerisation domain"/>
    <property type="match status" value="1"/>
</dbReference>
<dbReference type="HAMAP" id="MF_00050">
    <property type="entry name" value="EF_Ts"/>
    <property type="match status" value="1"/>
</dbReference>
<dbReference type="SUPFAM" id="SSF46934">
    <property type="entry name" value="UBA-like"/>
    <property type="match status" value="1"/>
</dbReference>
<dbReference type="PANTHER" id="PTHR11741:SF0">
    <property type="entry name" value="ELONGATION FACTOR TS, MITOCHONDRIAL"/>
    <property type="match status" value="1"/>
</dbReference>
<keyword evidence="3 5" id="KW-0251">Elongation factor</keyword>
<dbReference type="Pfam" id="PF00889">
    <property type="entry name" value="EF_TS"/>
    <property type="match status" value="1"/>
</dbReference>
<dbReference type="InterPro" id="IPR009060">
    <property type="entry name" value="UBA-like_sf"/>
</dbReference>
<comment type="caution">
    <text evidence="7">The sequence shown here is derived from an EMBL/GenBank/DDBJ whole genome shotgun (WGS) entry which is preliminary data.</text>
</comment>
<evidence type="ECO:0000256" key="1">
    <source>
        <dbReference type="ARBA" id="ARBA00005532"/>
    </source>
</evidence>
<keyword evidence="4 5" id="KW-0648">Protein biosynthesis</keyword>
<feature type="domain" description="Translation elongation factor EFTs/EF1B dimerisation" evidence="6">
    <location>
        <begin position="73"/>
        <end position="147"/>
    </location>
</feature>
<comment type="function">
    <text evidence="5">Associates with the EF-Tu.GDP complex and induces the exchange of GDP to GTP. It remains bound to the aminoacyl-tRNA.EF-Tu.GTP complex up to the GTP hydrolysis stage on the ribosome.</text>
</comment>
<dbReference type="FunFam" id="1.10.8.10:FF:000001">
    <property type="entry name" value="Elongation factor Ts"/>
    <property type="match status" value="1"/>
</dbReference>
<accession>A0A2H0XGK3</accession>
<evidence type="ECO:0000256" key="5">
    <source>
        <dbReference type="HAMAP-Rule" id="MF_00050"/>
    </source>
</evidence>
<dbReference type="Proteomes" id="UP000230340">
    <property type="component" value="Unassembled WGS sequence"/>
</dbReference>
<dbReference type="InterPro" id="IPR014039">
    <property type="entry name" value="Transl_elong_EFTs/EF1B_dimer"/>
</dbReference>
<dbReference type="PANTHER" id="PTHR11741">
    <property type="entry name" value="ELONGATION FACTOR TS"/>
    <property type="match status" value="1"/>
</dbReference>
<dbReference type="EMBL" id="PEYT01000005">
    <property type="protein sequence ID" value="PIS23279.1"/>
    <property type="molecule type" value="Genomic_DNA"/>
</dbReference>
<comment type="similarity">
    <text evidence="1 5">Belongs to the EF-Ts family.</text>
</comment>
<evidence type="ECO:0000256" key="4">
    <source>
        <dbReference type="ARBA" id="ARBA00022917"/>
    </source>
</evidence>
<dbReference type="InterPro" id="IPR001816">
    <property type="entry name" value="Transl_elong_EFTs/EF1B"/>
</dbReference>
<dbReference type="GO" id="GO:0005737">
    <property type="term" value="C:cytoplasm"/>
    <property type="evidence" value="ECO:0007669"/>
    <property type="project" value="UniProtKB-SubCell"/>
</dbReference>
<dbReference type="Gene3D" id="1.10.8.10">
    <property type="entry name" value="DNA helicase RuvA subunit, C-terminal domain"/>
    <property type="match status" value="1"/>
</dbReference>
<organism evidence="7 8">
    <name type="scientific">candidate division WWE3 bacterium CG08_land_8_20_14_0_20_40_13</name>
    <dbReference type="NCBI Taxonomy" id="1975084"/>
    <lineage>
        <taxon>Bacteria</taxon>
        <taxon>Katanobacteria</taxon>
    </lineage>
</organism>
<name>A0A2H0XGK3_UNCKA</name>
<dbReference type="InterPro" id="IPR036402">
    <property type="entry name" value="EF-Ts_dimer_sf"/>
</dbReference>
<dbReference type="SUPFAM" id="SSF54713">
    <property type="entry name" value="Elongation factor Ts (EF-Ts), dimerisation domain"/>
    <property type="match status" value="1"/>
</dbReference>